<organism evidence="1 2">
    <name type="scientific">Pseudomonas asplenii</name>
    <dbReference type="NCBI Taxonomy" id="53407"/>
    <lineage>
        <taxon>Bacteria</taxon>
        <taxon>Pseudomonadati</taxon>
        <taxon>Pseudomonadota</taxon>
        <taxon>Gammaproteobacteria</taxon>
        <taxon>Pseudomonadales</taxon>
        <taxon>Pseudomonadaceae</taxon>
        <taxon>Pseudomonas</taxon>
    </lineage>
</organism>
<dbReference type="PATRIC" id="fig|50340.43.peg.5243"/>
<sequence length="52" mass="5662">MTLAPPTLLDLPSQDLVADLPVEQHQLLIDRQRGALLSGMDATFEVAISFGR</sequence>
<evidence type="ECO:0000313" key="1">
    <source>
        <dbReference type="EMBL" id="KPA91605.1"/>
    </source>
</evidence>
<name>A0A0M9GIA7_9PSED</name>
<accession>A0A0M9GIA7</accession>
<comment type="caution">
    <text evidence="1">The sequence shown here is derived from an EMBL/GenBank/DDBJ whole genome shotgun (WGS) entry which is preliminary data.</text>
</comment>
<evidence type="ECO:0000313" key="2">
    <source>
        <dbReference type="Proteomes" id="UP000037931"/>
    </source>
</evidence>
<reference evidence="1 2" key="1">
    <citation type="journal article" date="2015" name="PLoS ONE">
        <title>Rice-Infecting Pseudomonas Genomes Are Highly Accessorized and Harbor Multiple Putative Virulence Mechanisms to Cause Sheath Brown Rot.</title>
        <authorList>
            <person name="Quibod I.L."/>
            <person name="Grande G."/>
            <person name="Oreiro E.G."/>
            <person name="Borja F.N."/>
            <person name="Dossa G.S."/>
            <person name="Mauleon R."/>
            <person name="Cruz C.V."/>
            <person name="Oliva R."/>
        </authorList>
    </citation>
    <scope>NUCLEOTIDE SEQUENCE [LARGE SCALE GENOMIC DNA]</scope>
    <source>
        <strain evidence="1 2">IRRI 6609</strain>
    </source>
</reference>
<dbReference type="EMBL" id="JSYZ01000006">
    <property type="protein sequence ID" value="KPA91605.1"/>
    <property type="molecule type" value="Genomic_DNA"/>
</dbReference>
<dbReference type="AlphaFoldDB" id="A0A0M9GIA7"/>
<dbReference type="Proteomes" id="UP000037931">
    <property type="component" value="Unassembled WGS sequence"/>
</dbReference>
<gene>
    <name evidence="1" type="ORF">PF66_01889</name>
</gene>
<keyword evidence="2" id="KW-1185">Reference proteome</keyword>
<protein>
    <submittedName>
        <fullName evidence="1">Uncharacterized protein</fullName>
    </submittedName>
</protein>
<proteinExistence type="predicted"/>